<accession>C7N726</accession>
<keyword evidence="3" id="KW-1185">Reference proteome</keyword>
<protein>
    <submittedName>
        <fullName evidence="2">Uncharacterized component of anaerobic dehydrogenase</fullName>
    </submittedName>
</protein>
<name>C7N726_SLAHD</name>
<organism evidence="2 3">
    <name type="scientific">Slackia heliotrinireducens (strain ATCC 29202 / DSM 20476 / NCTC 11029 / RHS 1)</name>
    <name type="common">Peptococcus heliotrinreducens</name>
    <dbReference type="NCBI Taxonomy" id="471855"/>
    <lineage>
        <taxon>Bacteria</taxon>
        <taxon>Bacillati</taxon>
        <taxon>Actinomycetota</taxon>
        <taxon>Coriobacteriia</taxon>
        <taxon>Eggerthellales</taxon>
        <taxon>Eggerthellaceae</taxon>
        <taxon>Slackia</taxon>
    </lineage>
</organism>
<dbReference type="HOGENOM" id="CLU_077650_0_1_11"/>
<gene>
    <name evidence="2" type="ordered locus">Shel_16920</name>
</gene>
<dbReference type="AlphaFoldDB" id="C7N726"/>
<dbReference type="KEGG" id="shi:Shel_16920"/>
<dbReference type="PANTHER" id="PTHR34227">
    <property type="entry name" value="CHAPERONE PROTEIN YCDY"/>
    <property type="match status" value="1"/>
</dbReference>
<dbReference type="STRING" id="471855.Shel_16920"/>
<dbReference type="PANTHER" id="PTHR34227:SF1">
    <property type="entry name" value="DIMETHYL SULFOXIDE REDUCTASE CHAPERONE-RELATED"/>
    <property type="match status" value="1"/>
</dbReference>
<dbReference type="InterPro" id="IPR050289">
    <property type="entry name" value="TorD/DmsD_chaperones"/>
</dbReference>
<dbReference type="RefSeq" id="WP_012798813.1">
    <property type="nucleotide sequence ID" value="NC_013165.1"/>
</dbReference>
<sequence>MSDTADTTMLDTVDTAAEAEELTPAELAAECEARAATYALLSRLYNLEVDEKYLNALKEMLYPVESGNELMNEGHYHIAKYLSNSWVEPLTDLSVDYGRTFLGSGIDTYAAAYPFESVYTSERRLLMADARDEVLAIYRANGLDKSDKWTVGEDHISVELEFMRILCLRAARALSEGDMDRAFRLFKTQQGFLEQHICIWTPVFTADIRRFSNTSFYQGIAELTDGFLQTETDLLASLVGDNSEDADAEAEA</sequence>
<keyword evidence="1" id="KW-0143">Chaperone</keyword>
<dbReference type="Proteomes" id="UP000002026">
    <property type="component" value="Chromosome"/>
</dbReference>
<dbReference type="Gene3D" id="1.10.3480.10">
    <property type="entry name" value="TorD-like"/>
    <property type="match status" value="1"/>
</dbReference>
<dbReference type="InterPro" id="IPR020945">
    <property type="entry name" value="DMSO/NO3_reduct_chaperone"/>
</dbReference>
<evidence type="ECO:0000313" key="2">
    <source>
        <dbReference type="EMBL" id="ACV22711.1"/>
    </source>
</evidence>
<dbReference type="eggNOG" id="COG3381">
    <property type="taxonomic scope" value="Bacteria"/>
</dbReference>
<evidence type="ECO:0000256" key="1">
    <source>
        <dbReference type="ARBA" id="ARBA00023186"/>
    </source>
</evidence>
<dbReference type="EMBL" id="CP001684">
    <property type="protein sequence ID" value="ACV22711.1"/>
    <property type="molecule type" value="Genomic_DNA"/>
</dbReference>
<dbReference type="Pfam" id="PF02613">
    <property type="entry name" value="Nitrate_red_del"/>
    <property type="match status" value="1"/>
</dbReference>
<evidence type="ECO:0000313" key="3">
    <source>
        <dbReference type="Proteomes" id="UP000002026"/>
    </source>
</evidence>
<dbReference type="InterPro" id="IPR036411">
    <property type="entry name" value="TorD-like_sf"/>
</dbReference>
<reference evidence="2 3" key="1">
    <citation type="journal article" date="2009" name="Stand. Genomic Sci.">
        <title>Complete genome sequence of Slackia heliotrinireducens type strain (RHS 1).</title>
        <authorList>
            <person name="Pukall R."/>
            <person name="Lapidus A."/>
            <person name="Nolan M."/>
            <person name="Copeland A."/>
            <person name="Glavina Del Rio T."/>
            <person name="Lucas S."/>
            <person name="Chen F."/>
            <person name="Tice H."/>
            <person name="Cheng J.F."/>
            <person name="Chertkov O."/>
            <person name="Bruce D."/>
            <person name="Goodwin L."/>
            <person name="Kuske C."/>
            <person name="Brettin T."/>
            <person name="Detter J.C."/>
            <person name="Han C."/>
            <person name="Pitluck S."/>
            <person name="Pati A."/>
            <person name="Mavrommatis K."/>
            <person name="Ivanova N."/>
            <person name="Ovchinnikova G."/>
            <person name="Chen A."/>
            <person name="Palaniappan K."/>
            <person name="Schneider S."/>
            <person name="Rohde M."/>
            <person name="Chain P."/>
            <person name="D'haeseleer P."/>
            <person name="Goker M."/>
            <person name="Bristow J."/>
            <person name="Eisen J.A."/>
            <person name="Markowitz V."/>
            <person name="Kyrpides N.C."/>
            <person name="Klenk H.P."/>
            <person name="Hugenholtz P."/>
        </authorList>
    </citation>
    <scope>NUCLEOTIDE SEQUENCE [LARGE SCALE GENOMIC DNA]</scope>
    <source>
        <strain evidence="3">ATCC 29202 / DSM 20476 / NCTC 11029 / RHS 1</strain>
    </source>
</reference>
<proteinExistence type="predicted"/>
<dbReference type="SUPFAM" id="SSF89155">
    <property type="entry name" value="TorD-like"/>
    <property type="match status" value="1"/>
</dbReference>